<keyword evidence="1" id="KW-0472">Membrane</keyword>
<name>A0A645E9T7_9ZZZZ</name>
<gene>
    <name evidence="2" type="ORF">SDC9_145374</name>
</gene>
<evidence type="ECO:0000313" key="2">
    <source>
        <dbReference type="EMBL" id="MPM98191.1"/>
    </source>
</evidence>
<feature type="transmembrane region" description="Helical" evidence="1">
    <location>
        <begin position="16"/>
        <end position="34"/>
    </location>
</feature>
<keyword evidence="1" id="KW-1133">Transmembrane helix</keyword>
<proteinExistence type="predicted"/>
<reference evidence="2" key="1">
    <citation type="submission" date="2019-08" db="EMBL/GenBank/DDBJ databases">
        <authorList>
            <person name="Kucharzyk K."/>
            <person name="Murdoch R.W."/>
            <person name="Higgins S."/>
            <person name="Loffler F."/>
        </authorList>
    </citation>
    <scope>NUCLEOTIDE SEQUENCE</scope>
</reference>
<evidence type="ECO:0000256" key="1">
    <source>
        <dbReference type="SAM" id="Phobius"/>
    </source>
</evidence>
<dbReference type="AlphaFoldDB" id="A0A645E9T7"/>
<keyword evidence="1" id="KW-0812">Transmembrane</keyword>
<sequence>MEQAASLRKLHRGSCWGFWIMLAVFLALAGFQVWTYLYSYRRFDYLVNGNVTDVYWFLFYVLELQNSLRHWRNIRRLRKRLAGGEPLDHHADYRAAHRHYALTAYWKLPLWLLLVAALIAQTAHEYRDDVHPLPEGATDFPAVRLEEVRGGLTGENAIWGETRHEWTMTGVVADEIREWEYADDVETGSQVELNTVCYRFPLAWTTDMAFDALQENWYYGLSEVYWTGGGVPVETGLVDEAWTQAPCEKNHWRFALYIRDGRYIVTTFYLDRAYGDFDDPEVAEAFRDQCVEKILPLLAQRLNG</sequence>
<protein>
    <submittedName>
        <fullName evidence="2">Uncharacterized protein</fullName>
    </submittedName>
</protein>
<organism evidence="2">
    <name type="scientific">bioreactor metagenome</name>
    <dbReference type="NCBI Taxonomy" id="1076179"/>
    <lineage>
        <taxon>unclassified sequences</taxon>
        <taxon>metagenomes</taxon>
        <taxon>ecological metagenomes</taxon>
    </lineage>
</organism>
<accession>A0A645E9T7</accession>
<dbReference type="EMBL" id="VSSQ01044376">
    <property type="protein sequence ID" value="MPM98191.1"/>
    <property type="molecule type" value="Genomic_DNA"/>
</dbReference>
<comment type="caution">
    <text evidence="2">The sequence shown here is derived from an EMBL/GenBank/DDBJ whole genome shotgun (WGS) entry which is preliminary data.</text>
</comment>